<keyword evidence="2" id="KW-1133">Transmembrane helix</keyword>
<keyword evidence="1" id="KW-0547">Nucleotide-binding</keyword>
<dbReference type="InterPro" id="IPR002543">
    <property type="entry name" value="FtsK_dom"/>
</dbReference>
<name>A0A2T7TDC7_9ACTN</name>
<dbReference type="Gene3D" id="3.40.50.300">
    <property type="entry name" value="P-loop containing nucleotide triphosphate hydrolases"/>
    <property type="match status" value="1"/>
</dbReference>
<evidence type="ECO:0000256" key="1">
    <source>
        <dbReference type="PROSITE-ProRule" id="PRU00289"/>
    </source>
</evidence>
<dbReference type="GO" id="GO:0003700">
    <property type="term" value="F:DNA-binding transcription factor activity"/>
    <property type="evidence" value="ECO:0007669"/>
    <property type="project" value="InterPro"/>
</dbReference>
<evidence type="ECO:0000313" key="5">
    <source>
        <dbReference type="Proteomes" id="UP000245992"/>
    </source>
</evidence>
<dbReference type="SUPFAM" id="SSF46785">
    <property type="entry name" value="Winged helix' DNA-binding domain"/>
    <property type="match status" value="1"/>
</dbReference>
<feature type="transmembrane region" description="Helical" evidence="2">
    <location>
        <begin position="110"/>
        <end position="130"/>
    </location>
</feature>
<dbReference type="GO" id="GO:0003677">
    <property type="term" value="F:DNA binding"/>
    <property type="evidence" value="ECO:0007669"/>
    <property type="project" value="InterPro"/>
</dbReference>
<dbReference type="Pfam" id="PF09339">
    <property type="entry name" value="HTH_IclR"/>
    <property type="match status" value="1"/>
</dbReference>
<keyword evidence="1" id="KW-0067">ATP-binding</keyword>
<dbReference type="Proteomes" id="UP000245992">
    <property type="component" value="Unassembled WGS sequence"/>
</dbReference>
<gene>
    <name evidence="4" type="ORF">Y717_22045</name>
</gene>
<dbReference type="EMBL" id="AZSP01000040">
    <property type="protein sequence ID" value="PVE13149.1"/>
    <property type="molecule type" value="Genomic_DNA"/>
</dbReference>
<organism evidence="4 5">
    <name type="scientific">Streptomyces scopuliridis RB72</name>
    <dbReference type="NCBI Taxonomy" id="1440053"/>
    <lineage>
        <taxon>Bacteria</taxon>
        <taxon>Bacillati</taxon>
        <taxon>Actinomycetota</taxon>
        <taxon>Actinomycetes</taxon>
        <taxon>Kitasatosporales</taxon>
        <taxon>Streptomycetaceae</taxon>
        <taxon>Streptomyces</taxon>
    </lineage>
</organism>
<dbReference type="STRING" id="1440053.GCA_000718095_07104"/>
<evidence type="ECO:0000256" key="2">
    <source>
        <dbReference type="SAM" id="Phobius"/>
    </source>
</evidence>
<dbReference type="AlphaFoldDB" id="A0A2T7TDC7"/>
<protein>
    <recommendedName>
        <fullName evidence="3">FtsK domain-containing protein</fullName>
    </recommendedName>
</protein>
<comment type="caution">
    <text evidence="4">The sequence shown here is derived from an EMBL/GenBank/DDBJ whole genome shotgun (WGS) entry which is preliminary data.</text>
</comment>
<dbReference type="InterPro" id="IPR027417">
    <property type="entry name" value="P-loop_NTPase"/>
</dbReference>
<dbReference type="InterPro" id="IPR036390">
    <property type="entry name" value="WH_DNA-bd_sf"/>
</dbReference>
<dbReference type="GO" id="GO:0005524">
    <property type="term" value="F:ATP binding"/>
    <property type="evidence" value="ECO:0007669"/>
    <property type="project" value="UniProtKB-UniRule"/>
</dbReference>
<sequence>MIIRQYSKTAAGRTAETGRWSAEKWRSEAERRRELRKLTQPLVRDARRAVAVARKDDPERKTAAVHRAERELRTAKRRVPNSLLWLATKTVAGVGVAGYVGLPYVPDRVWLWSAVAVAAAVVAGLAWLAVSVARFEAPEPGLEPTQEESEILARLQPEHWTEHAPGRGLDGTVTGRPELTASGIAVQVRLDGKWTPGKLDDAMGNIRALLGCRTALRMEIRAGERGGWAVLTLRTRLAADGARMDWAPTAVGIGLDTVTGEPVEIPLDNRLTVAGASGSGKSWSSRPHMAAAHRAGHLVFVDGKGEEATVWEKVCRVAVEPEEIRTAVAEVHAEMNRRKADMKRRGISVWDGPQLTLFVDEGRVILALKDKKLTQQLIDISALGRSRGVVLWWATQYPVTSGDAPGIHAQIAANTDSRFALRVKNLTHAQVALDDDADYGPHLIEASKKMRGHGYLGGHGPRLIRTWTMTDAMVKSLPAKHWTEAPAEVPADSPAATERPGLRLVKDGDFLLAPPAVSVPAPRPVAPAEGTDAKVLEALSLLRPPVRQKDIVVTSGLPKGTVSKAVKRLVDAGQLVRHDDGTVSVPGATEATA</sequence>
<dbReference type="Gene3D" id="1.10.10.10">
    <property type="entry name" value="Winged helix-like DNA-binding domain superfamily/Winged helix DNA-binding domain"/>
    <property type="match status" value="1"/>
</dbReference>
<dbReference type="Pfam" id="PF01580">
    <property type="entry name" value="FtsK_SpoIIIE"/>
    <property type="match status" value="1"/>
</dbReference>
<feature type="transmembrane region" description="Helical" evidence="2">
    <location>
        <begin position="83"/>
        <end position="104"/>
    </location>
</feature>
<keyword evidence="2" id="KW-0472">Membrane</keyword>
<dbReference type="InterPro" id="IPR005471">
    <property type="entry name" value="Tscrpt_reg_IclR_N"/>
</dbReference>
<dbReference type="SUPFAM" id="SSF52540">
    <property type="entry name" value="P-loop containing nucleoside triphosphate hydrolases"/>
    <property type="match status" value="1"/>
</dbReference>
<evidence type="ECO:0000259" key="3">
    <source>
        <dbReference type="PROSITE" id="PS50901"/>
    </source>
</evidence>
<proteinExistence type="predicted"/>
<feature type="binding site" evidence="1">
    <location>
        <begin position="275"/>
        <end position="282"/>
    </location>
    <ligand>
        <name>ATP</name>
        <dbReference type="ChEBI" id="CHEBI:30616"/>
    </ligand>
</feature>
<keyword evidence="2" id="KW-0812">Transmembrane</keyword>
<evidence type="ECO:0000313" key="4">
    <source>
        <dbReference type="EMBL" id="PVE13149.1"/>
    </source>
</evidence>
<reference evidence="4 5" key="1">
    <citation type="submission" date="2013-12" db="EMBL/GenBank/DDBJ databases">
        <title>Annotated genome of Streptomyces scopuliridis.</title>
        <authorList>
            <person name="Olson J.B."/>
        </authorList>
    </citation>
    <scope>NUCLEOTIDE SEQUENCE [LARGE SCALE GENOMIC DNA]</scope>
    <source>
        <strain evidence="4 5">RB72</strain>
    </source>
</reference>
<accession>A0A2T7TDC7</accession>
<keyword evidence="5" id="KW-1185">Reference proteome</keyword>
<dbReference type="InterPro" id="IPR036388">
    <property type="entry name" value="WH-like_DNA-bd_sf"/>
</dbReference>
<feature type="domain" description="FtsK" evidence="3">
    <location>
        <begin position="260"/>
        <end position="430"/>
    </location>
</feature>
<dbReference type="PROSITE" id="PS50901">
    <property type="entry name" value="FTSK"/>
    <property type="match status" value="1"/>
</dbReference>